<dbReference type="AlphaFoldDB" id="A0A1D1VX34"/>
<keyword evidence="2" id="KW-1185">Reference proteome</keyword>
<organism evidence="1 2">
    <name type="scientific">Ramazzottius varieornatus</name>
    <name type="common">Water bear</name>
    <name type="synonym">Tardigrade</name>
    <dbReference type="NCBI Taxonomy" id="947166"/>
    <lineage>
        <taxon>Eukaryota</taxon>
        <taxon>Metazoa</taxon>
        <taxon>Ecdysozoa</taxon>
        <taxon>Tardigrada</taxon>
        <taxon>Eutardigrada</taxon>
        <taxon>Parachela</taxon>
        <taxon>Hypsibioidea</taxon>
        <taxon>Ramazzottiidae</taxon>
        <taxon>Ramazzottius</taxon>
    </lineage>
</organism>
<sequence length="108" mass="12280">MRDEGGPIRISRIVRCGQSTEDALCQKDDCPFNTSFSPSFDTKQAVNITHRNFRWNTGRMRIRTRRNQSFRLHAHCVTGGHHSAEAVHEEIKAISNISLSRYHNGSLG</sequence>
<accession>A0A1D1VX34</accession>
<protein>
    <submittedName>
        <fullName evidence="1">Uncharacterized protein</fullName>
    </submittedName>
</protein>
<comment type="caution">
    <text evidence="1">The sequence shown here is derived from an EMBL/GenBank/DDBJ whole genome shotgun (WGS) entry which is preliminary data.</text>
</comment>
<proteinExistence type="predicted"/>
<dbReference type="Proteomes" id="UP000186922">
    <property type="component" value="Unassembled WGS sequence"/>
</dbReference>
<dbReference type="EMBL" id="BDGG01000013">
    <property type="protein sequence ID" value="GAV06007.1"/>
    <property type="molecule type" value="Genomic_DNA"/>
</dbReference>
<gene>
    <name evidence="1" type="primary">RvY_16050-1</name>
    <name evidence="1" type="synonym">RvY_16050.1</name>
    <name evidence="1" type="ORF">RvY_16050</name>
</gene>
<evidence type="ECO:0000313" key="2">
    <source>
        <dbReference type="Proteomes" id="UP000186922"/>
    </source>
</evidence>
<evidence type="ECO:0000313" key="1">
    <source>
        <dbReference type="EMBL" id="GAV06007.1"/>
    </source>
</evidence>
<reference evidence="1 2" key="1">
    <citation type="journal article" date="2016" name="Nat. Commun.">
        <title>Extremotolerant tardigrade genome and improved radiotolerance of human cultured cells by tardigrade-unique protein.</title>
        <authorList>
            <person name="Hashimoto T."/>
            <person name="Horikawa D.D."/>
            <person name="Saito Y."/>
            <person name="Kuwahara H."/>
            <person name="Kozuka-Hata H."/>
            <person name="Shin-I T."/>
            <person name="Minakuchi Y."/>
            <person name="Ohishi K."/>
            <person name="Motoyama A."/>
            <person name="Aizu T."/>
            <person name="Enomoto A."/>
            <person name="Kondo K."/>
            <person name="Tanaka S."/>
            <person name="Hara Y."/>
            <person name="Koshikawa S."/>
            <person name="Sagara H."/>
            <person name="Miura T."/>
            <person name="Yokobori S."/>
            <person name="Miyagawa K."/>
            <person name="Suzuki Y."/>
            <person name="Kubo T."/>
            <person name="Oyama M."/>
            <person name="Kohara Y."/>
            <person name="Fujiyama A."/>
            <person name="Arakawa K."/>
            <person name="Katayama T."/>
            <person name="Toyoda A."/>
            <person name="Kunieda T."/>
        </authorList>
    </citation>
    <scope>NUCLEOTIDE SEQUENCE [LARGE SCALE GENOMIC DNA]</scope>
    <source>
        <strain evidence="1 2">YOKOZUNA-1</strain>
    </source>
</reference>
<name>A0A1D1VX34_RAMVA</name>